<dbReference type="CDD" id="cd15843">
    <property type="entry name" value="R-SNARE"/>
    <property type="match status" value="1"/>
</dbReference>
<feature type="transmembrane region" description="Helical" evidence="2">
    <location>
        <begin position="197"/>
        <end position="216"/>
    </location>
</feature>
<keyword evidence="5" id="KW-1185">Reference proteome</keyword>
<protein>
    <submittedName>
        <fullName evidence="4">Synaptobrevin, putative</fullName>
    </submittedName>
</protein>
<dbReference type="AlphaFoldDB" id="A0A0S4IXW4"/>
<accession>A0A0S4IXW4</accession>
<evidence type="ECO:0000256" key="1">
    <source>
        <dbReference type="PROSITE-ProRule" id="PRU00290"/>
    </source>
</evidence>
<dbReference type="SUPFAM" id="SSF58038">
    <property type="entry name" value="SNARE fusion complex"/>
    <property type="match status" value="1"/>
</dbReference>
<gene>
    <name evidence="4" type="ORF">BSAL_80005</name>
</gene>
<keyword evidence="2" id="KW-1133">Transmembrane helix</keyword>
<keyword evidence="2" id="KW-0812">Transmembrane</keyword>
<evidence type="ECO:0000256" key="2">
    <source>
        <dbReference type="SAM" id="Phobius"/>
    </source>
</evidence>
<evidence type="ECO:0000259" key="3">
    <source>
        <dbReference type="PROSITE" id="PS50892"/>
    </source>
</evidence>
<dbReference type="VEuPathDB" id="TriTrypDB:BSAL_80005"/>
<evidence type="ECO:0000313" key="5">
    <source>
        <dbReference type="Proteomes" id="UP000051952"/>
    </source>
</evidence>
<proteinExistence type="predicted"/>
<keyword evidence="2" id="KW-0472">Membrane</keyword>
<keyword evidence="1" id="KW-0175">Coiled coil</keyword>
<dbReference type="PANTHER" id="PTHR45701">
    <property type="entry name" value="SYNAPTOBREVIN FAMILY MEMBER"/>
    <property type="match status" value="1"/>
</dbReference>
<dbReference type="Gene3D" id="1.20.5.110">
    <property type="match status" value="1"/>
</dbReference>
<dbReference type="Pfam" id="PF00957">
    <property type="entry name" value="Synaptobrevin"/>
    <property type="match status" value="1"/>
</dbReference>
<organism evidence="4 5">
    <name type="scientific">Bodo saltans</name>
    <name type="common">Flagellated protozoan</name>
    <dbReference type="NCBI Taxonomy" id="75058"/>
    <lineage>
        <taxon>Eukaryota</taxon>
        <taxon>Discoba</taxon>
        <taxon>Euglenozoa</taxon>
        <taxon>Kinetoplastea</taxon>
        <taxon>Metakinetoplastina</taxon>
        <taxon>Eubodonida</taxon>
        <taxon>Bodonidae</taxon>
        <taxon>Bodo</taxon>
    </lineage>
</organism>
<sequence length="224" mass="24228">MPIFYAAVFGETKQKIAEHPKSTDPAAIAASPGGKLATFAEVSEKIVETLDPAKQQRKTIEDKENNTRYSCFSNGEGRVIVAVSSLAETPSRTTLAMLDAVEPLVRCPADQLRNGKKLLQMKMDFYNNPQNDKIAALSHDVDLVVETAAANVEKALKRGELVDALQAKSVTLAEQANNFKKVSTDVKYQFLMNNLKTIVLGALAVMGGILLIAIVACKPDFSAC</sequence>
<dbReference type="EMBL" id="CYKH01000830">
    <property type="protein sequence ID" value="CUG47724.1"/>
    <property type="molecule type" value="Genomic_DNA"/>
</dbReference>
<dbReference type="InterPro" id="IPR016444">
    <property type="entry name" value="Synaptobrevin/VAMP"/>
</dbReference>
<dbReference type="Proteomes" id="UP000051952">
    <property type="component" value="Unassembled WGS sequence"/>
</dbReference>
<dbReference type="InterPro" id="IPR042855">
    <property type="entry name" value="V_SNARE_CC"/>
</dbReference>
<reference evidence="5" key="1">
    <citation type="submission" date="2015-09" db="EMBL/GenBank/DDBJ databases">
        <authorList>
            <consortium name="Pathogen Informatics"/>
        </authorList>
    </citation>
    <scope>NUCLEOTIDE SEQUENCE [LARGE SCALE GENOMIC DNA]</scope>
    <source>
        <strain evidence="5">Lake Konstanz</strain>
    </source>
</reference>
<feature type="domain" description="V-SNARE coiled-coil homology" evidence="3">
    <location>
        <begin position="133"/>
        <end position="193"/>
    </location>
</feature>
<evidence type="ECO:0000313" key="4">
    <source>
        <dbReference type="EMBL" id="CUG47724.1"/>
    </source>
</evidence>
<dbReference type="PROSITE" id="PS50892">
    <property type="entry name" value="V_SNARE"/>
    <property type="match status" value="1"/>
</dbReference>
<name>A0A0S4IXW4_BODSA</name>